<evidence type="ECO:0000313" key="4">
    <source>
        <dbReference type="Proteomes" id="UP001215280"/>
    </source>
</evidence>
<sequence>MATGCATGAFYTSPMINSSYPALTPLTIAWDPALSCLLPAPSYVDLYLYAPASGLSNPKLHLWTGVNYAAGAYNATLMPRWWNSTAAVDLQVLLVPTGEPPFLSPIPAGPVFTATYAAPANGSTPAAADTSLSGTDSGTTTVTTTSVSGVSTHKLSGGKTAAAVLLPLLFLVLLGLAYLKISRARGAAKRSAWSEKLDKRMSTISETWKPVTAVGAREAVRQSIAYSRNSVFSFSNGARNVGPVEGEPVVMGEKPRSSGSVDIAQADLPRTSLGSGVGVGVGARRPRTHATPPERGSRAVSFADAAHPRPSLSNSVYSRTSRAFHTASTYNADGGEEEAPPVPALPSPSRISAPRQTAGPLTLTPDDIRRRMTLQQHGGNQSGGEWRQSVDEVFGALSLMRTGSTAGSPNANSPDGAEDAGDDYLFAPSHTNPLLPAPSAPSAPASSPFAMRMSAAAMSPDDMLRAYAA</sequence>
<comment type="caution">
    <text evidence="3">The sequence shown here is derived from an EMBL/GenBank/DDBJ whole genome shotgun (WGS) entry which is preliminary data.</text>
</comment>
<feature type="region of interest" description="Disordered" evidence="1">
    <location>
        <begin position="272"/>
        <end position="318"/>
    </location>
</feature>
<dbReference type="Proteomes" id="UP001215280">
    <property type="component" value="Unassembled WGS sequence"/>
</dbReference>
<evidence type="ECO:0000313" key="3">
    <source>
        <dbReference type="EMBL" id="KAJ7771265.1"/>
    </source>
</evidence>
<feature type="non-terminal residue" evidence="3">
    <location>
        <position position="469"/>
    </location>
</feature>
<dbReference type="AlphaFoldDB" id="A0AAD7JSV8"/>
<protein>
    <submittedName>
        <fullName evidence="3">Uncharacterized protein</fullName>
    </submittedName>
</protein>
<keyword evidence="2" id="KW-0812">Transmembrane</keyword>
<feature type="compositionally biased region" description="Polar residues" evidence="1">
    <location>
        <begin position="403"/>
        <end position="413"/>
    </location>
</feature>
<name>A0AAD7JSV8_9AGAR</name>
<feature type="region of interest" description="Disordered" evidence="1">
    <location>
        <begin position="127"/>
        <end position="153"/>
    </location>
</feature>
<proteinExistence type="predicted"/>
<feature type="compositionally biased region" description="Low complexity" evidence="1">
    <location>
        <begin position="127"/>
        <end position="152"/>
    </location>
</feature>
<feature type="region of interest" description="Disordered" evidence="1">
    <location>
        <begin position="331"/>
        <end position="363"/>
    </location>
</feature>
<feature type="transmembrane region" description="Helical" evidence="2">
    <location>
        <begin position="161"/>
        <end position="181"/>
    </location>
</feature>
<evidence type="ECO:0000256" key="2">
    <source>
        <dbReference type="SAM" id="Phobius"/>
    </source>
</evidence>
<dbReference type="EMBL" id="JARJLG010000021">
    <property type="protein sequence ID" value="KAJ7771265.1"/>
    <property type="molecule type" value="Genomic_DNA"/>
</dbReference>
<organism evidence="3 4">
    <name type="scientific">Mycena maculata</name>
    <dbReference type="NCBI Taxonomy" id="230809"/>
    <lineage>
        <taxon>Eukaryota</taxon>
        <taxon>Fungi</taxon>
        <taxon>Dikarya</taxon>
        <taxon>Basidiomycota</taxon>
        <taxon>Agaricomycotina</taxon>
        <taxon>Agaricomycetes</taxon>
        <taxon>Agaricomycetidae</taxon>
        <taxon>Agaricales</taxon>
        <taxon>Marasmiineae</taxon>
        <taxon>Mycenaceae</taxon>
        <taxon>Mycena</taxon>
    </lineage>
</organism>
<keyword evidence="2" id="KW-0472">Membrane</keyword>
<evidence type="ECO:0000256" key="1">
    <source>
        <dbReference type="SAM" id="MobiDB-lite"/>
    </source>
</evidence>
<gene>
    <name evidence="3" type="ORF">DFH07DRAFT_734583</name>
</gene>
<feature type="region of interest" description="Disordered" evidence="1">
    <location>
        <begin position="403"/>
        <end position="447"/>
    </location>
</feature>
<keyword evidence="4" id="KW-1185">Reference proteome</keyword>
<reference evidence="3" key="1">
    <citation type="submission" date="2023-03" db="EMBL/GenBank/DDBJ databases">
        <title>Massive genome expansion in bonnet fungi (Mycena s.s.) driven by repeated elements and novel gene families across ecological guilds.</title>
        <authorList>
            <consortium name="Lawrence Berkeley National Laboratory"/>
            <person name="Harder C.B."/>
            <person name="Miyauchi S."/>
            <person name="Viragh M."/>
            <person name="Kuo A."/>
            <person name="Thoen E."/>
            <person name="Andreopoulos B."/>
            <person name="Lu D."/>
            <person name="Skrede I."/>
            <person name="Drula E."/>
            <person name="Henrissat B."/>
            <person name="Morin E."/>
            <person name="Kohler A."/>
            <person name="Barry K."/>
            <person name="LaButti K."/>
            <person name="Morin E."/>
            <person name="Salamov A."/>
            <person name="Lipzen A."/>
            <person name="Mereny Z."/>
            <person name="Hegedus B."/>
            <person name="Baldrian P."/>
            <person name="Stursova M."/>
            <person name="Weitz H."/>
            <person name="Taylor A."/>
            <person name="Grigoriev I.V."/>
            <person name="Nagy L.G."/>
            <person name="Martin F."/>
            <person name="Kauserud H."/>
        </authorList>
    </citation>
    <scope>NUCLEOTIDE SEQUENCE</scope>
    <source>
        <strain evidence="3">CBHHK188m</strain>
    </source>
</reference>
<keyword evidence="2" id="KW-1133">Transmembrane helix</keyword>
<accession>A0AAD7JSV8</accession>